<accession>A0A1G1ZZ13</accession>
<evidence type="ECO:0000256" key="2">
    <source>
        <dbReference type="ARBA" id="ARBA00022801"/>
    </source>
</evidence>
<dbReference type="InterPro" id="IPR001940">
    <property type="entry name" value="Peptidase_S1C"/>
</dbReference>
<evidence type="ECO:0000313" key="4">
    <source>
        <dbReference type="Proteomes" id="UP000176611"/>
    </source>
</evidence>
<evidence type="ECO:0000256" key="1">
    <source>
        <dbReference type="ARBA" id="ARBA00022670"/>
    </source>
</evidence>
<gene>
    <name evidence="3" type="ORF">A2586_01425</name>
</gene>
<name>A0A1G1ZZ13_9BACT</name>
<dbReference type="Proteomes" id="UP000176611">
    <property type="component" value="Unassembled WGS sequence"/>
</dbReference>
<dbReference type="GO" id="GO:0004252">
    <property type="term" value="F:serine-type endopeptidase activity"/>
    <property type="evidence" value="ECO:0007669"/>
    <property type="project" value="InterPro"/>
</dbReference>
<dbReference type="PRINTS" id="PR00834">
    <property type="entry name" value="PROTEASES2C"/>
</dbReference>
<sequence>MLIGFIAGVLYKYRFIDGYKNPTRSIYEKTHKGVVLIEVLQNDNKVSVGSGVLFKDEIIYILTAAHVIDDPRHIWIYATAHNPPREATLKALNTFFDIALLEFKEEFLPHDESLLELGDSDTLELGDPVWAIGSPLGIRNTITHGRVINKNVVIPGSPWMRVIISDTLFNSGSSGGPLINIHGEIVGVNISISGGGQEENKPVLNLYTSLPINSVKKLLPSLKMGGKNTDPDFGVAILDSWKLNDNNFTSFNIKKPQVQGPIVLQIKEGSCGAKNDIRPGDIVIAMNNRNIKTTLEIFELLFLEQVPLEGLHVVILRDRQYIVKILTT</sequence>
<dbReference type="Pfam" id="PF13365">
    <property type="entry name" value="Trypsin_2"/>
    <property type="match status" value="1"/>
</dbReference>
<evidence type="ECO:0000313" key="3">
    <source>
        <dbReference type="EMBL" id="OGY69864.1"/>
    </source>
</evidence>
<proteinExistence type="predicted"/>
<dbReference type="EMBL" id="MHJO01000001">
    <property type="protein sequence ID" value="OGY69864.1"/>
    <property type="molecule type" value="Genomic_DNA"/>
</dbReference>
<dbReference type="Gene3D" id="2.30.42.10">
    <property type="match status" value="1"/>
</dbReference>
<dbReference type="SUPFAM" id="SSF50494">
    <property type="entry name" value="Trypsin-like serine proteases"/>
    <property type="match status" value="1"/>
</dbReference>
<dbReference type="PANTHER" id="PTHR43343">
    <property type="entry name" value="PEPTIDASE S12"/>
    <property type="match status" value="1"/>
</dbReference>
<dbReference type="GO" id="GO:0006508">
    <property type="term" value="P:proteolysis"/>
    <property type="evidence" value="ECO:0007669"/>
    <property type="project" value="UniProtKB-KW"/>
</dbReference>
<dbReference type="InterPro" id="IPR009003">
    <property type="entry name" value="Peptidase_S1_PA"/>
</dbReference>
<reference evidence="3 4" key="1">
    <citation type="journal article" date="2016" name="Nat. Commun.">
        <title>Thousands of microbial genomes shed light on interconnected biogeochemical processes in an aquifer system.</title>
        <authorList>
            <person name="Anantharaman K."/>
            <person name="Brown C.T."/>
            <person name="Hug L.A."/>
            <person name="Sharon I."/>
            <person name="Castelle C.J."/>
            <person name="Probst A.J."/>
            <person name="Thomas B.C."/>
            <person name="Singh A."/>
            <person name="Wilkins M.J."/>
            <person name="Karaoz U."/>
            <person name="Brodie E.L."/>
            <person name="Williams K.H."/>
            <person name="Hubbard S.S."/>
            <person name="Banfield J.F."/>
        </authorList>
    </citation>
    <scope>NUCLEOTIDE SEQUENCE [LARGE SCALE GENOMIC DNA]</scope>
</reference>
<dbReference type="InterPro" id="IPR051201">
    <property type="entry name" value="Chloro_Bact_Ser_Proteases"/>
</dbReference>
<protein>
    <recommendedName>
        <fullName evidence="5">PDZ domain-containing protein</fullName>
    </recommendedName>
</protein>
<dbReference type="SUPFAM" id="SSF50156">
    <property type="entry name" value="PDZ domain-like"/>
    <property type="match status" value="1"/>
</dbReference>
<dbReference type="Gene3D" id="2.40.10.120">
    <property type="match status" value="1"/>
</dbReference>
<dbReference type="InterPro" id="IPR036034">
    <property type="entry name" value="PDZ_sf"/>
</dbReference>
<organism evidence="3 4">
    <name type="scientific">Candidatus Harrisonbacteria bacterium RIFOXYD1_FULL_40_9</name>
    <dbReference type="NCBI Taxonomy" id="1798412"/>
    <lineage>
        <taxon>Bacteria</taxon>
        <taxon>Candidatus Harrisoniibacteriota</taxon>
    </lineage>
</organism>
<dbReference type="AlphaFoldDB" id="A0A1G1ZZ13"/>
<keyword evidence="2" id="KW-0378">Hydrolase</keyword>
<comment type="caution">
    <text evidence="3">The sequence shown here is derived from an EMBL/GenBank/DDBJ whole genome shotgun (WGS) entry which is preliminary data.</text>
</comment>
<keyword evidence="1" id="KW-0645">Protease</keyword>
<dbReference type="PANTHER" id="PTHR43343:SF3">
    <property type="entry name" value="PROTEASE DO-LIKE 8, CHLOROPLASTIC"/>
    <property type="match status" value="1"/>
</dbReference>
<evidence type="ECO:0008006" key="5">
    <source>
        <dbReference type="Google" id="ProtNLM"/>
    </source>
</evidence>